<dbReference type="EMBL" id="GBRH01243123">
    <property type="protein sequence ID" value="JAD54772.1"/>
    <property type="molecule type" value="Transcribed_RNA"/>
</dbReference>
<protein>
    <submittedName>
        <fullName evidence="1">Uncharacterized protein</fullName>
    </submittedName>
</protein>
<proteinExistence type="predicted"/>
<reference evidence="1" key="1">
    <citation type="submission" date="2014-09" db="EMBL/GenBank/DDBJ databases">
        <authorList>
            <person name="Magalhaes I.L.F."/>
            <person name="Oliveira U."/>
            <person name="Santos F.R."/>
            <person name="Vidigal T.H.D.A."/>
            <person name="Brescovit A.D."/>
            <person name="Santos A.J."/>
        </authorList>
    </citation>
    <scope>NUCLEOTIDE SEQUENCE</scope>
    <source>
        <tissue evidence="1">Shoot tissue taken approximately 20 cm above the soil surface</tissue>
    </source>
</reference>
<organism evidence="1">
    <name type="scientific">Arundo donax</name>
    <name type="common">Giant reed</name>
    <name type="synonym">Donax arundinaceus</name>
    <dbReference type="NCBI Taxonomy" id="35708"/>
    <lineage>
        <taxon>Eukaryota</taxon>
        <taxon>Viridiplantae</taxon>
        <taxon>Streptophyta</taxon>
        <taxon>Embryophyta</taxon>
        <taxon>Tracheophyta</taxon>
        <taxon>Spermatophyta</taxon>
        <taxon>Magnoliopsida</taxon>
        <taxon>Liliopsida</taxon>
        <taxon>Poales</taxon>
        <taxon>Poaceae</taxon>
        <taxon>PACMAD clade</taxon>
        <taxon>Arundinoideae</taxon>
        <taxon>Arundineae</taxon>
        <taxon>Arundo</taxon>
    </lineage>
</organism>
<reference evidence="1" key="2">
    <citation type="journal article" date="2015" name="Data Brief">
        <title>Shoot transcriptome of the giant reed, Arundo donax.</title>
        <authorList>
            <person name="Barrero R.A."/>
            <person name="Guerrero F.D."/>
            <person name="Moolhuijzen P."/>
            <person name="Goolsby J.A."/>
            <person name="Tidwell J."/>
            <person name="Bellgard S.E."/>
            <person name="Bellgard M.I."/>
        </authorList>
    </citation>
    <scope>NUCLEOTIDE SEQUENCE</scope>
    <source>
        <tissue evidence="1">Shoot tissue taken approximately 20 cm above the soil surface</tissue>
    </source>
</reference>
<sequence>MQFNAISVHLFTCWQYASREEPLHVACSLFLQFSSTRSINSLLGISAHLEQPSRPDIIFNITAPKLNMSNFFEISPLSMYSGGWYPGVPR</sequence>
<accession>A0A0A9B625</accession>
<name>A0A0A9B625_ARUDO</name>
<evidence type="ECO:0000313" key="1">
    <source>
        <dbReference type="EMBL" id="JAD54772.1"/>
    </source>
</evidence>
<dbReference type="AlphaFoldDB" id="A0A0A9B625"/>